<evidence type="ECO:0000256" key="15">
    <source>
        <dbReference type="SAM" id="Coils"/>
    </source>
</evidence>
<dbReference type="PANTHER" id="PTHR33445:SF1">
    <property type="entry name" value="ATP SYNTHASE SUBUNIT B"/>
    <property type="match status" value="1"/>
</dbReference>
<comment type="caution">
    <text evidence="16">The sequence shown here is derived from an EMBL/GenBank/DDBJ whole genome shotgun (WGS) entry which is preliminary data.</text>
</comment>
<keyword evidence="6 13" id="KW-0375">Hydrogen ion transport</keyword>
<dbReference type="Proteomes" id="UP000028523">
    <property type="component" value="Unassembled WGS sequence"/>
</dbReference>
<evidence type="ECO:0000256" key="12">
    <source>
        <dbReference type="ARBA" id="ARBA00037847"/>
    </source>
</evidence>
<comment type="function">
    <text evidence="11 13">F(1)F(0) ATP synthase produces ATP from ADP in the presence of a proton or sodium gradient. F-type ATPases consist of two structural domains, F(1) containing the extramembraneous catalytic core and F(0) containing the membrane proton channel, linked together by a central stalk and a peripheral stalk. During catalysis, ATP synthesis in the catalytic domain of F(1) is coupled via a rotary mechanism of the central stalk subunits to proton translocation.</text>
</comment>
<dbReference type="InterPro" id="IPR050059">
    <property type="entry name" value="ATP_synthase_B_chain"/>
</dbReference>
<proteinExistence type="inferred from homology"/>
<keyword evidence="17" id="KW-1185">Reference proteome</keyword>
<keyword evidence="8 13" id="KW-0406">Ion transport</keyword>
<evidence type="ECO:0000256" key="5">
    <source>
        <dbReference type="ARBA" id="ARBA00022692"/>
    </source>
</evidence>
<comment type="subunit">
    <text evidence="13">F-type ATPases have 2 components, F(1) - the catalytic core - and F(0) - the membrane proton channel. F(1) has five subunits: alpha(3), beta(3), gamma(1), delta(1), epsilon(1). F(0) has three main subunits: a(1), b(2) and c(10-14). The alpha and beta chains form an alternating ring which encloses part of the gamma chain. F(1) is attached to F(0) by a central stalk formed by the gamma and epsilon chains, while a peripheral stalk is formed by the delta and b chains.</text>
</comment>
<dbReference type="Pfam" id="PF00430">
    <property type="entry name" value="ATP-synt_B"/>
    <property type="match status" value="1"/>
</dbReference>
<evidence type="ECO:0000313" key="17">
    <source>
        <dbReference type="Proteomes" id="UP000028523"/>
    </source>
</evidence>
<protein>
    <recommendedName>
        <fullName evidence="13">ATP synthase subunit b</fullName>
    </recommendedName>
    <alternativeName>
        <fullName evidence="13">ATP synthase F(0) sector subunit b</fullName>
    </alternativeName>
    <alternativeName>
        <fullName evidence="13">ATPase subunit I</fullName>
    </alternativeName>
    <alternativeName>
        <fullName evidence="13">F-type ATPase subunit b</fullName>
        <shortName evidence="13">F-ATPase subunit b</shortName>
    </alternativeName>
</protein>
<keyword evidence="7 13" id="KW-1133">Transmembrane helix</keyword>
<comment type="similarity">
    <text evidence="1 13 14">Belongs to the ATPase B chain family.</text>
</comment>
<evidence type="ECO:0000256" key="3">
    <source>
        <dbReference type="ARBA" id="ARBA00022475"/>
    </source>
</evidence>
<accession>A0A084U2Q0</accession>
<dbReference type="GO" id="GO:0012505">
    <property type="term" value="C:endomembrane system"/>
    <property type="evidence" value="ECO:0007669"/>
    <property type="project" value="UniProtKB-SubCell"/>
</dbReference>
<dbReference type="GO" id="GO:0046961">
    <property type="term" value="F:proton-transporting ATPase activity, rotational mechanism"/>
    <property type="evidence" value="ECO:0007669"/>
    <property type="project" value="TreeGrafter"/>
</dbReference>
<evidence type="ECO:0000313" key="16">
    <source>
        <dbReference type="EMBL" id="KFB07236.1"/>
    </source>
</evidence>
<keyword evidence="4 13" id="KW-0138">CF(0)</keyword>
<sequence length="191" mass="21693">MINVLEKVITIINATAAPGGDEIVNQLFPNLWVFIAHIVATLIILGAIIWFAWKPTKEFLKKRKDVIEKNVVESKEARIEANKNLEISKQELLDSKQTAREIINNATLEADELRKDIEKKAKNRAAFIEKEASENIKKQENELNKKMNSQVFDLALDAAEVLLGKKIDKSENKDLVDSIIKDLESTKLKEE</sequence>
<evidence type="ECO:0000256" key="13">
    <source>
        <dbReference type="HAMAP-Rule" id="MF_01398"/>
    </source>
</evidence>
<evidence type="ECO:0000256" key="6">
    <source>
        <dbReference type="ARBA" id="ARBA00022781"/>
    </source>
</evidence>
<keyword evidence="5 13" id="KW-0812">Transmembrane</keyword>
<dbReference type="EMBL" id="AWQU01000088">
    <property type="protein sequence ID" value="KFB07236.1"/>
    <property type="molecule type" value="Genomic_DNA"/>
</dbReference>
<keyword evidence="15" id="KW-0175">Coiled coil</keyword>
<evidence type="ECO:0000256" key="11">
    <source>
        <dbReference type="ARBA" id="ARBA00025198"/>
    </source>
</evidence>
<evidence type="ECO:0000256" key="1">
    <source>
        <dbReference type="ARBA" id="ARBA00005513"/>
    </source>
</evidence>
<dbReference type="HAMAP" id="MF_01398">
    <property type="entry name" value="ATP_synth_b_bprime"/>
    <property type="match status" value="1"/>
</dbReference>
<name>A0A084U2Q0_MALIO</name>
<dbReference type="GO" id="GO:0046933">
    <property type="term" value="F:proton-transporting ATP synthase activity, rotational mechanism"/>
    <property type="evidence" value="ECO:0007669"/>
    <property type="project" value="UniProtKB-UniRule"/>
</dbReference>
<reference evidence="16 17" key="1">
    <citation type="journal article" date="2014" name="PLoS ONE">
        <title>Reduction of Hydrogen Peroxide Accumulation and Toxicity by a Catalase from Mycoplasma iowae.</title>
        <authorList>
            <person name="Pritchard R.E."/>
            <person name="Prassinos A.J."/>
            <person name="Osborne J.D."/>
            <person name="Raviv Z."/>
            <person name="Balish M.F."/>
        </authorList>
    </citation>
    <scope>NUCLEOTIDE SEQUENCE [LARGE SCALE GENOMIC DNA]</scope>
    <source>
        <strain evidence="16 17">DK-CPA</strain>
    </source>
</reference>
<dbReference type="PANTHER" id="PTHR33445">
    <property type="entry name" value="ATP SYNTHASE SUBUNIT B', CHLOROPLASTIC"/>
    <property type="match status" value="1"/>
</dbReference>
<feature type="coiled-coil region" evidence="15">
    <location>
        <begin position="57"/>
        <end position="149"/>
    </location>
</feature>
<dbReference type="NCBIfam" id="TIGR01144">
    <property type="entry name" value="ATP_synt_b"/>
    <property type="match status" value="1"/>
</dbReference>
<evidence type="ECO:0000256" key="9">
    <source>
        <dbReference type="ARBA" id="ARBA00023136"/>
    </source>
</evidence>
<dbReference type="GO" id="GO:0045259">
    <property type="term" value="C:proton-transporting ATP synthase complex"/>
    <property type="evidence" value="ECO:0007669"/>
    <property type="project" value="UniProtKB-KW"/>
</dbReference>
<keyword evidence="10 13" id="KW-0066">ATP synthesis</keyword>
<keyword evidence="9 13" id="KW-0472">Membrane</keyword>
<feature type="transmembrane region" description="Helical" evidence="13">
    <location>
        <begin position="31"/>
        <end position="53"/>
    </location>
</feature>
<evidence type="ECO:0000256" key="2">
    <source>
        <dbReference type="ARBA" id="ARBA00022448"/>
    </source>
</evidence>
<evidence type="ECO:0000256" key="8">
    <source>
        <dbReference type="ARBA" id="ARBA00023065"/>
    </source>
</evidence>
<keyword evidence="2 13" id="KW-0813">Transport</keyword>
<evidence type="ECO:0000256" key="7">
    <source>
        <dbReference type="ARBA" id="ARBA00022989"/>
    </source>
</evidence>
<evidence type="ECO:0000256" key="14">
    <source>
        <dbReference type="RuleBase" id="RU003848"/>
    </source>
</evidence>
<gene>
    <name evidence="13 16" type="primary">atpF</name>
    <name evidence="16" type="ORF">P271_61</name>
</gene>
<keyword evidence="3 13" id="KW-1003">Cell membrane</keyword>
<comment type="function">
    <text evidence="13">Component of the F(0) channel, it forms part of the peripheral stalk, linking F(1) to F(0).</text>
</comment>
<evidence type="ECO:0000256" key="4">
    <source>
        <dbReference type="ARBA" id="ARBA00022547"/>
    </source>
</evidence>
<evidence type="ECO:0000256" key="10">
    <source>
        <dbReference type="ARBA" id="ARBA00023310"/>
    </source>
</evidence>
<organism evidence="16 17">
    <name type="scientific">Malacoplasma iowae DK-CPA</name>
    <dbReference type="NCBI Taxonomy" id="1394179"/>
    <lineage>
        <taxon>Bacteria</taxon>
        <taxon>Bacillati</taxon>
        <taxon>Mycoplasmatota</taxon>
        <taxon>Mycoplasmoidales</taxon>
        <taxon>Mycoplasmoidaceae</taxon>
        <taxon>Malacoplasma</taxon>
    </lineage>
</organism>
<comment type="subcellular location">
    <subcellularLocation>
        <location evidence="13">Cell membrane</location>
        <topology evidence="13">Single-pass membrane protein</topology>
    </subcellularLocation>
    <subcellularLocation>
        <location evidence="12">Endomembrane system</location>
        <topology evidence="12">Single-pass membrane protein</topology>
    </subcellularLocation>
</comment>
<dbReference type="GO" id="GO:0005886">
    <property type="term" value="C:plasma membrane"/>
    <property type="evidence" value="ECO:0007669"/>
    <property type="project" value="UniProtKB-SubCell"/>
</dbReference>
<dbReference type="CDD" id="cd06503">
    <property type="entry name" value="ATP-synt_Fo_b"/>
    <property type="match status" value="1"/>
</dbReference>
<dbReference type="AlphaFoldDB" id="A0A084U2Q0"/>
<dbReference type="InterPro" id="IPR002146">
    <property type="entry name" value="ATP_synth_b/b'su_bac/chlpt"/>
</dbReference>
<dbReference type="InterPro" id="IPR005864">
    <property type="entry name" value="ATP_synth_F0_bsu_bac"/>
</dbReference>